<name>A0A0B8SYV6_9SPHI</name>
<dbReference type="AlphaFoldDB" id="A0A0B8SYV6"/>
<reference evidence="3" key="1">
    <citation type="submission" date="2014-04" db="EMBL/GenBank/DDBJ databases">
        <title>Whole-Genome optical mapping and complete genome sequence of Sphingobacterium deserti sp. nov., a new spaces isolated from desert in the west of China.</title>
        <authorList>
            <person name="Teng C."/>
            <person name="Zhou Z."/>
            <person name="Li X."/>
            <person name="Chen M."/>
            <person name="Lin M."/>
            <person name="Wang L."/>
            <person name="Su S."/>
            <person name="Zhang C."/>
            <person name="Zhang W."/>
        </authorList>
    </citation>
    <scope>NUCLEOTIDE SEQUENCE [LARGE SCALE GENOMIC DNA]</scope>
    <source>
        <strain evidence="3">ACCC05744</strain>
    </source>
</reference>
<feature type="chain" id="PRO_5002123887" description="Lipoprotein" evidence="1">
    <location>
        <begin position="23"/>
        <end position="85"/>
    </location>
</feature>
<keyword evidence="1" id="KW-0732">Signal</keyword>
<reference evidence="2 3" key="2">
    <citation type="journal article" date="2015" name="PLoS ONE">
        <title>Whole-Genome Optical Mapping and Finished Genome Sequence of Sphingobacterium deserti sp. nov., a New Species Isolated from the Western Desert of China.</title>
        <authorList>
            <person name="Teng C."/>
            <person name="Zhou Z."/>
            <person name="Molnar I."/>
            <person name="Li X."/>
            <person name="Tang R."/>
            <person name="Chen M."/>
            <person name="Wang L."/>
            <person name="Su S."/>
            <person name="Zhang W."/>
            <person name="Lin M."/>
        </authorList>
    </citation>
    <scope>NUCLEOTIDE SEQUENCE [LARGE SCALE GENOMIC DNA]</scope>
    <source>
        <strain evidence="3">ACCC05744</strain>
    </source>
</reference>
<dbReference type="eggNOG" id="ENOG50345FS">
    <property type="taxonomic scope" value="Bacteria"/>
</dbReference>
<dbReference type="EMBL" id="JJMU01000070">
    <property type="protein sequence ID" value="KGE12401.1"/>
    <property type="molecule type" value="Genomic_DNA"/>
</dbReference>
<gene>
    <name evidence="2" type="ORF">DI53_3779</name>
</gene>
<accession>A0A0B8SYV6</accession>
<evidence type="ECO:0000256" key="1">
    <source>
        <dbReference type="SAM" id="SignalP"/>
    </source>
</evidence>
<sequence length="85" mass="9823">MRNLIILSSISICLLSACSASKQSAKLIQDCPEEKIVNKMPMVQTEGKDDKPNTYFIYKGERRELAEFDEKWLQENCDIKETEVH</sequence>
<dbReference type="PATRIC" id="fig|1229276.3.peg.3910"/>
<dbReference type="OrthoDB" id="712353at2"/>
<keyword evidence="3" id="KW-1185">Reference proteome</keyword>
<feature type="signal peptide" evidence="1">
    <location>
        <begin position="1"/>
        <end position="22"/>
    </location>
</feature>
<evidence type="ECO:0000313" key="2">
    <source>
        <dbReference type="EMBL" id="KGE12401.1"/>
    </source>
</evidence>
<organism evidence="2 3">
    <name type="scientific">Sphingobacterium deserti</name>
    <dbReference type="NCBI Taxonomy" id="1229276"/>
    <lineage>
        <taxon>Bacteria</taxon>
        <taxon>Pseudomonadati</taxon>
        <taxon>Bacteroidota</taxon>
        <taxon>Sphingobacteriia</taxon>
        <taxon>Sphingobacteriales</taxon>
        <taxon>Sphingobacteriaceae</taxon>
        <taxon>Sphingobacterium</taxon>
    </lineage>
</organism>
<protein>
    <recommendedName>
        <fullName evidence="4">Lipoprotein</fullName>
    </recommendedName>
</protein>
<comment type="caution">
    <text evidence="2">The sequence shown here is derived from an EMBL/GenBank/DDBJ whole genome shotgun (WGS) entry which is preliminary data.</text>
</comment>
<dbReference type="STRING" id="1229276.DI53_3779"/>
<dbReference type="Proteomes" id="UP000031802">
    <property type="component" value="Unassembled WGS sequence"/>
</dbReference>
<evidence type="ECO:0000313" key="3">
    <source>
        <dbReference type="Proteomes" id="UP000031802"/>
    </source>
</evidence>
<dbReference type="PROSITE" id="PS51257">
    <property type="entry name" value="PROKAR_LIPOPROTEIN"/>
    <property type="match status" value="1"/>
</dbReference>
<proteinExistence type="predicted"/>
<evidence type="ECO:0008006" key="4">
    <source>
        <dbReference type="Google" id="ProtNLM"/>
    </source>
</evidence>
<dbReference type="RefSeq" id="WP_037503437.1">
    <property type="nucleotide sequence ID" value="NZ_JJMU01000070.1"/>
</dbReference>